<comment type="subcellular location">
    <subcellularLocation>
        <location evidence="1 10">Golgi apparatus membrane</location>
        <topology evidence="1 10">Single-pass type II membrane protein</topology>
    </subcellularLocation>
</comment>
<dbReference type="Gene3D" id="3.90.550.50">
    <property type="match status" value="1"/>
</dbReference>
<evidence type="ECO:0000256" key="10">
    <source>
        <dbReference type="RuleBase" id="RU363063"/>
    </source>
</evidence>
<dbReference type="Pfam" id="PF01762">
    <property type="entry name" value="Galactosyl_T"/>
    <property type="match status" value="1"/>
</dbReference>
<name>A0A8S3QIR9_MYTED</name>
<evidence type="ECO:0000256" key="2">
    <source>
        <dbReference type="ARBA" id="ARBA00008661"/>
    </source>
</evidence>
<dbReference type="GO" id="GO:0000139">
    <property type="term" value="C:Golgi membrane"/>
    <property type="evidence" value="ECO:0007669"/>
    <property type="project" value="UniProtKB-SubCell"/>
</dbReference>
<gene>
    <name evidence="11" type="ORF">MEDL_10108</name>
</gene>
<evidence type="ECO:0000313" key="12">
    <source>
        <dbReference type="Proteomes" id="UP000683360"/>
    </source>
</evidence>
<evidence type="ECO:0000256" key="3">
    <source>
        <dbReference type="ARBA" id="ARBA00022676"/>
    </source>
</evidence>
<dbReference type="GO" id="GO:0016758">
    <property type="term" value="F:hexosyltransferase activity"/>
    <property type="evidence" value="ECO:0007669"/>
    <property type="project" value="InterPro"/>
</dbReference>
<dbReference type="GO" id="GO:0008194">
    <property type="term" value="F:UDP-glycosyltransferase activity"/>
    <property type="evidence" value="ECO:0007669"/>
    <property type="project" value="TreeGrafter"/>
</dbReference>
<sequence length="340" mass="40096">MTSISYRNKLNKSKRTITQVVFIITFVLICLHTNQQPAEQQRCYDFHYNYPLNNVKDILNELKNNGTTTSQPINHIYNQYNTIYNVKCASYTELIILVKSYIGHFDQRQAIRSTWGKCHGENVRVVFLLGYSAELNEHTRNEYAEYKDIVQGSFNDEYRNNIYKTLMAYDWVVSNCSNSQFVFFVDDDYFVTIPNLLQFARENKMDGKDVMFGHKQCNPQNPVRSKSSRYRKWYISEEEYQPPILPPFLSGGSVLTHITVVRKLRIAFPYMKPIFLDDVYVSLVAQKLGIKILHDERFVNSNLRRMDFNFIISCHSYNSTEYLYKAWLQFNAVNNLHCNQ</sequence>
<dbReference type="Proteomes" id="UP000683360">
    <property type="component" value="Unassembled WGS sequence"/>
</dbReference>
<dbReference type="SUPFAM" id="SSF53448">
    <property type="entry name" value="Nucleotide-diphospho-sugar transferases"/>
    <property type="match status" value="1"/>
</dbReference>
<evidence type="ECO:0000256" key="8">
    <source>
        <dbReference type="ARBA" id="ARBA00023034"/>
    </source>
</evidence>
<protein>
    <recommendedName>
        <fullName evidence="10">Hexosyltransferase</fullName>
        <ecNumber evidence="10">2.4.1.-</ecNumber>
    </recommendedName>
</protein>
<keyword evidence="4 11" id="KW-0808">Transferase</keyword>
<organism evidence="11 12">
    <name type="scientific">Mytilus edulis</name>
    <name type="common">Blue mussel</name>
    <dbReference type="NCBI Taxonomy" id="6550"/>
    <lineage>
        <taxon>Eukaryota</taxon>
        <taxon>Metazoa</taxon>
        <taxon>Spiralia</taxon>
        <taxon>Lophotrochozoa</taxon>
        <taxon>Mollusca</taxon>
        <taxon>Bivalvia</taxon>
        <taxon>Autobranchia</taxon>
        <taxon>Pteriomorphia</taxon>
        <taxon>Mytilida</taxon>
        <taxon>Mytiloidea</taxon>
        <taxon>Mytilidae</taxon>
        <taxon>Mytilinae</taxon>
        <taxon>Mytilus</taxon>
    </lineage>
</organism>
<keyword evidence="9" id="KW-0472">Membrane</keyword>
<keyword evidence="6" id="KW-0735">Signal-anchor</keyword>
<dbReference type="EMBL" id="CAJPWZ010000506">
    <property type="protein sequence ID" value="CAG2195121.1"/>
    <property type="molecule type" value="Genomic_DNA"/>
</dbReference>
<keyword evidence="7" id="KW-1133">Transmembrane helix</keyword>
<comment type="caution">
    <text evidence="11">The sequence shown here is derived from an EMBL/GenBank/DDBJ whole genome shotgun (WGS) entry which is preliminary data.</text>
</comment>
<dbReference type="OrthoDB" id="5957813at2759"/>
<dbReference type="AlphaFoldDB" id="A0A8S3QIR9"/>
<accession>A0A8S3QIR9</accession>
<keyword evidence="3 10" id="KW-0328">Glycosyltransferase</keyword>
<dbReference type="PANTHER" id="PTHR11214:SF349">
    <property type="entry name" value="BETA-1,3-GALACTOSYLTRANSFERASE BRN"/>
    <property type="match status" value="1"/>
</dbReference>
<evidence type="ECO:0000256" key="9">
    <source>
        <dbReference type="ARBA" id="ARBA00023136"/>
    </source>
</evidence>
<dbReference type="InterPro" id="IPR002659">
    <property type="entry name" value="Glyco_trans_31"/>
</dbReference>
<keyword evidence="5" id="KW-0812">Transmembrane</keyword>
<dbReference type="EC" id="2.4.1.-" evidence="10"/>
<evidence type="ECO:0000313" key="11">
    <source>
        <dbReference type="EMBL" id="CAG2195121.1"/>
    </source>
</evidence>
<evidence type="ECO:0000256" key="5">
    <source>
        <dbReference type="ARBA" id="ARBA00022692"/>
    </source>
</evidence>
<evidence type="ECO:0000256" key="1">
    <source>
        <dbReference type="ARBA" id="ARBA00004323"/>
    </source>
</evidence>
<evidence type="ECO:0000256" key="7">
    <source>
        <dbReference type="ARBA" id="ARBA00022989"/>
    </source>
</evidence>
<proteinExistence type="inferred from homology"/>
<comment type="similarity">
    <text evidence="2 10">Belongs to the glycosyltransferase 31 family.</text>
</comment>
<evidence type="ECO:0000256" key="6">
    <source>
        <dbReference type="ARBA" id="ARBA00022968"/>
    </source>
</evidence>
<dbReference type="PANTHER" id="PTHR11214">
    <property type="entry name" value="BETA-1,3-N-ACETYLGLUCOSAMINYLTRANSFERASE"/>
    <property type="match status" value="1"/>
</dbReference>
<reference evidence="11" key="1">
    <citation type="submission" date="2021-03" db="EMBL/GenBank/DDBJ databases">
        <authorList>
            <person name="Bekaert M."/>
        </authorList>
    </citation>
    <scope>NUCLEOTIDE SEQUENCE</scope>
</reference>
<dbReference type="GO" id="GO:0006493">
    <property type="term" value="P:protein O-linked glycosylation"/>
    <property type="evidence" value="ECO:0007669"/>
    <property type="project" value="TreeGrafter"/>
</dbReference>
<keyword evidence="8 10" id="KW-0333">Golgi apparatus</keyword>
<keyword evidence="12" id="KW-1185">Reference proteome</keyword>
<evidence type="ECO:0000256" key="4">
    <source>
        <dbReference type="ARBA" id="ARBA00022679"/>
    </source>
</evidence>
<dbReference type="InterPro" id="IPR029044">
    <property type="entry name" value="Nucleotide-diphossugar_trans"/>
</dbReference>